<evidence type="ECO:0000313" key="3">
    <source>
        <dbReference type="RefSeq" id="XP_030765445.1"/>
    </source>
</evidence>
<dbReference type="PANTHER" id="PTHR44490">
    <property type="entry name" value="EUKARYOTIC TRANSLATION ELONGATION FACTOR 1 EPSILON-1"/>
    <property type="match status" value="1"/>
</dbReference>
<dbReference type="InterPro" id="IPR036282">
    <property type="entry name" value="Glutathione-S-Trfase_C_sf"/>
</dbReference>
<evidence type="ECO:0000259" key="1">
    <source>
        <dbReference type="PROSITE" id="PS50405"/>
    </source>
</evidence>
<organism evidence="2 3">
    <name type="scientific">Sitophilus oryzae</name>
    <name type="common">Rice weevil</name>
    <name type="synonym">Curculio oryzae</name>
    <dbReference type="NCBI Taxonomy" id="7048"/>
    <lineage>
        <taxon>Eukaryota</taxon>
        <taxon>Metazoa</taxon>
        <taxon>Ecdysozoa</taxon>
        <taxon>Arthropoda</taxon>
        <taxon>Hexapoda</taxon>
        <taxon>Insecta</taxon>
        <taxon>Pterygota</taxon>
        <taxon>Neoptera</taxon>
        <taxon>Endopterygota</taxon>
        <taxon>Coleoptera</taxon>
        <taxon>Polyphaga</taxon>
        <taxon>Cucujiformia</taxon>
        <taxon>Curculionidae</taxon>
        <taxon>Dryophthorinae</taxon>
        <taxon>Sitophilus</taxon>
    </lineage>
</organism>
<dbReference type="GeneID" id="115889548"/>
<reference evidence="3" key="1">
    <citation type="submission" date="2025-08" db="UniProtKB">
        <authorList>
            <consortium name="RefSeq"/>
        </authorList>
    </citation>
    <scope>IDENTIFICATION</scope>
    <source>
        <tissue evidence="3">Gonads</tissue>
    </source>
</reference>
<dbReference type="InterPro" id="IPR053837">
    <property type="entry name" value="AIMP3/p18_C"/>
</dbReference>
<dbReference type="InterPro" id="IPR010987">
    <property type="entry name" value="Glutathione-S-Trfase_C-like"/>
</dbReference>
<evidence type="ECO:0000313" key="2">
    <source>
        <dbReference type="Proteomes" id="UP000504635"/>
    </source>
</evidence>
<gene>
    <name evidence="3" type="primary">LOC115889548</name>
</gene>
<dbReference type="PROSITE" id="PS50405">
    <property type="entry name" value="GST_CTER"/>
    <property type="match status" value="1"/>
</dbReference>
<dbReference type="CDD" id="cd10305">
    <property type="entry name" value="GST_C_AIMP3"/>
    <property type="match status" value="1"/>
</dbReference>
<keyword evidence="3" id="KW-0648">Protein biosynthesis</keyword>
<feature type="domain" description="GST C-terminal" evidence="1">
    <location>
        <begin position="28"/>
        <end position="172"/>
    </location>
</feature>
<dbReference type="InterPro" id="IPR042450">
    <property type="entry name" value="EEF1E1"/>
</dbReference>
<accession>A0A6J2YRN5</accession>
<keyword evidence="3" id="KW-0251">Elongation factor</keyword>
<dbReference type="FunCoup" id="A0A6J2YRN5">
    <property type="interactions" value="1179"/>
</dbReference>
<dbReference type="PANTHER" id="PTHR44490:SF1">
    <property type="entry name" value="EUKARYOTIC TRANSLATION ELONGATION FACTOR 1 EPSILON-1"/>
    <property type="match status" value="1"/>
</dbReference>
<dbReference type="GO" id="GO:0017101">
    <property type="term" value="C:aminoacyl-tRNA synthetase multienzyme complex"/>
    <property type="evidence" value="ECO:0007669"/>
    <property type="project" value="InterPro"/>
</dbReference>
<dbReference type="OrthoDB" id="19141at2759"/>
<protein>
    <submittedName>
        <fullName evidence="3">Eukaryotic translation elongation factor 1 epsilon-1</fullName>
    </submittedName>
</protein>
<dbReference type="GO" id="GO:0043517">
    <property type="term" value="P:positive regulation of DNA damage response, signal transduction by p53 class mediator"/>
    <property type="evidence" value="ECO:0007669"/>
    <property type="project" value="InterPro"/>
</dbReference>
<dbReference type="InterPro" id="IPR053836">
    <property type="entry name" value="Arc1-like_N"/>
</dbReference>
<dbReference type="GO" id="GO:0005634">
    <property type="term" value="C:nucleus"/>
    <property type="evidence" value="ECO:0007669"/>
    <property type="project" value="TreeGrafter"/>
</dbReference>
<proteinExistence type="predicted"/>
<dbReference type="KEGG" id="soy:115889548"/>
<dbReference type="InParanoid" id="A0A6J2YRN5"/>
<dbReference type="GO" id="GO:0005737">
    <property type="term" value="C:cytoplasm"/>
    <property type="evidence" value="ECO:0007669"/>
    <property type="project" value="TreeGrafter"/>
</dbReference>
<name>A0A6J2YRN5_SITOR</name>
<dbReference type="CTD" id="246507"/>
<dbReference type="RefSeq" id="XP_030765445.1">
    <property type="nucleotide sequence ID" value="XM_030909585.1"/>
</dbReference>
<dbReference type="AlphaFoldDB" id="A0A6J2YRN5"/>
<dbReference type="SUPFAM" id="SSF47616">
    <property type="entry name" value="GST C-terminal domain-like"/>
    <property type="match status" value="1"/>
</dbReference>
<dbReference type="Proteomes" id="UP000504635">
    <property type="component" value="Unplaced"/>
</dbReference>
<dbReference type="GO" id="GO:0003746">
    <property type="term" value="F:translation elongation factor activity"/>
    <property type="evidence" value="ECO:0007669"/>
    <property type="project" value="UniProtKB-KW"/>
</dbReference>
<dbReference type="Pfam" id="PF21972">
    <property type="entry name" value="Arc1p_N_like"/>
    <property type="match status" value="1"/>
</dbReference>
<sequence>MLKISPQNFTDLAKYLKTPLGKISTSNTLFTRTLNNSTSKGAMNIIFALLKDSNSNLRPTNKLIEIEIRQWLEYILIYVGNASNSQHTQNILADLNDFLKVKTYLVGNAFTIADALLYYVLFNVMTNLSNIDKEKYINVSRWFDNIQQDSTLRQNYNIVDFSTNYLASIVPAKH</sequence>
<keyword evidence="2" id="KW-1185">Reference proteome</keyword>
<dbReference type="Gene3D" id="1.20.1050.10">
    <property type="match status" value="1"/>
</dbReference>